<dbReference type="EMBL" id="GL736239">
    <property type="protein sequence ID" value="EFX60501.1"/>
    <property type="molecule type" value="Genomic_DNA"/>
</dbReference>
<keyword evidence="1" id="KW-0472">Membrane</keyword>
<accession>E9I679</accession>
<organism evidence="2 3">
    <name type="scientific">Daphnia pulex</name>
    <name type="common">Water flea</name>
    <dbReference type="NCBI Taxonomy" id="6669"/>
    <lineage>
        <taxon>Eukaryota</taxon>
        <taxon>Metazoa</taxon>
        <taxon>Ecdysozoa</taxon>
        <taxon>Arthropoda</taxon>
        <taxon>Crustacea</taxon>
        <taxon>Branchiopoda</taxon>
        <taxon>Diplostraca</taxon>
        <taxon>Cladocera</taxon>
        <taxon>Anomopoda</taxon>
        <taxon>Daphniidae</taxon>
        <taxon>Daphnia</taxon>
    </lineage>
</organism>
<reference evidence="2 3" key="1">
    <citation type="journal article" date="2011" name="Science">
        <title>The ecoresponsive genome of Daphnia pulex.</title>
        <authorList>
            <person name="Colbourne J.K."/>
            <person name="Pfrender M.E."/>
            <person name="Gilbert D."/>
            <person name="Thomas W.K."/>
            <person name="Tucker A."/>
            <person name="Oakley T.H."/>
            <person name="Tokishita S."/>
            <person name="Aerts A."/>
            <person name="Arnold G.J."/>
            <person name="Basu M.K."/>
            <person name="Bauer D.J."/>
            <person name="Caceres C.E."/>
            <person name="Carmel L."/>
            <person name="Casola C."/>
            <person name="Choi J.H."/>
            <person name="Detter J.C."/>
            <person name="Dong Q."/>
            <person name="Dusheyko S."/>
            <person name="Eads B.D."/>
            <person name="Frohlich T."/>
            <person name="Geiler-Samerotte K.A."/>
            <person name="Gerlach D."/>
            <person name="Hatcher P."/>
            <person name="Jogdeo S."/>
            <person name="Krijgsveld J."/>
            <person name="Kriventseva E.V."/>
            <person name="Kultz D."/>
            <person name="Laforsch C."/>
            <person name="Lindquist E."/>
            <person name="Lopez J."/>
            <person name="Manak J.R."/>
            <person name="Muller J."/>
            <person name="Pangilinan J."/>
            <person name="Patwardhan R.P."/>
            <person name="Pitluck S."/>
            <person name="Pritham E.J."/>
            <person name="Rechtsteiner A."/>
            <person name="Rho M."/>
            <person name="Rogozin I.B."/>
            <person name="Sakarya O."/>
            <person name="Salamov A."/>
            <person name="Schaack S."/>
            <person name="Shapiro H."/>
            <person name="Shiga Y."/>
            <person name="Skalitzky C."/>
            <person name="Smith Z."/>
            <person name="Souvorov A."/>
            <person name="Sung W."/>
            <person name="Tang Z."/>
            <person name="Tsuchiya D."/>
            <person name="Tu H."/>
            <person name="Vos H."/>
            <person name="Wang M."/>
            <person name="Wolf Y.I."/>
            <person name="Yamagata H."/>
            <person name="Yamada T."/>
            <person name="Ye Y."/>
            <person name="Shaw J.R."/>
            <person name="Andrews J."/>
            <person name="Crease T.J."/>
            <person name="Tang H."/>
            <person name="Lucas S.M."/>
            <person name="Robertson H.M."/>
            <person name="Bork P."/>
            <person name="Koonin E.V."/>
            <person name="Zdobnov E.M."/>
            <person name="Grigoriev I.V."/>
            <person name="Lynch M."/>
            <person name="Boore J.L."/>
        </authorList>
    </citation>
    <scope>NUCLEOTIDE SEQUENCE [LARGE SCALE GENOMIC DNA]</scope>
</reference>
<proteinExistence type="predicted"/>
<name>E9I679_DAPPU</name>
<feature type="non-terminal residue" evidence="2">
    <location>
        <position position="1"/>
    </location>
</feature>
<gene>
    <name evidence="2" type="ORF">DAPPUDRAFT_277124</name>
</gene>
<evidence type="ECO:0000256" key="1">
    <source>
        <dbReference type="SAM" id="Phobius"/>
    </source>
</evidence>
<dbReference type="HOGENOM" id="CLU_2475250_0_0_1"/>
<protein>
    <submittedName>
        <fullName evidence="2">Uncharacterized protein</fullName>
    </submittedName>
</protein>
<evidence type="ECO:0000313" key="3">
    <source>
        <dbReference type="Proteomes" id="UP000000305"/>
    </source>
</evidence>
<evidence type="ECO:0000313" key="2">
    <source>
        <dbReference type="EMBL" id="EFX60501.1"/>
    </source>
</evidence>
<dbReference type="InParanoid" id="E9I679"/>
<keyword evidence="3" id="KW-1185">Reference proteome</keyword>
<keyword evidence="1" id="KW-0812">Transmembrane</keyword>
<dbReference type="KEGG" id="dpx:DAPPUDRAFT_277124"/>
<dbReference type="AlphaFoldDB" id="E9I679"/>
<feature type="transmembrane region" description="Helical" evidence="1">
    <location>
        <begin position="6"/>
        <end position="27"/>
    </location>
</feature>
<dbReference type="Proteomes" id="UP000000305">
    <property type="component" value="Unassembled WGS sequence"/>
</dbReference>
<sequence>MLRILVLRPGVAATCVQLAAFVITRIWRLALIFLVKSNGRAQQEMVRFRGYRKLTYLLKRIKAWHNNHILVGFEQHDNKAGNEPINSL</sequence>
<keyword evidence="1" id="KW-1133">Transmembrane helix</keyword>